<name>A0A0N5AZR7_9BILA</name>
<evidence type="ECO:0000256" key="1">
    <source>
        <dbReference type="SAM" id="Phobius"/>
    </source>
</evidence>
<reference evidence="3" key="1">
    <citation type="submission" date="2017-02" db="UniProtKB">
        <authorList>
            <consortium name="WormBaseParasite"/>
        </authorList>
    </citation>
    <scope>IDENTIFICATION</scope>
</reference>
<accession>A0A0N5AZR7</accession>
<sequence>MTLSDASVFTYSPSCSTVGTQCTPPPPVYENLENYGCFMDSTTVKSASGYTAGVYSPECSANDNPVYKANLFNTDTVPSINSLNDSRQLKYNTMEVPNSSIRAKKTMDMRPLSLPPPQRNIERRCYICLGLATIAVFGFAFAIWLLFDSLESFFASLSL</sequence>
<keyword evidence="1" id="KW-0472">Membrane</keyword>
<proteinExistence type="predicted"/>
<keyword evidence="2" id="KW-1185">Reference proteome</keyword>
<evidence type="ECO:0000313" key="2">
    <source>
        <dbReference type="Proteomes" id="UP000046393"/>
    </source>
</evidence>
<keyword evidence="1" id="KW-0812">Transmembrane</keyword>
<dbReference type="Proteomes" id="UP000046393">
    <property type="component" value="Unplaced"/>
</dbReference>
<dbReference type="WBParaSite" id="SMUV_0001049601-mRNA-1">
    <property type="protein sequence ID" value="SMUV_0001049601-mRNA-1"/>
    <property type="gene ID" value="SMUV_0001049601"/>
</dbReference>
<keyword evidence="1" id="KW-1133">Transmembrane helix</keyword>
<evidence type="ECO:0000313" key="3">
    <source>
        <dbReference type="WBParaSite" id="SMUV_0001049601-mRNA-1"/>
    </source>
</evidence>
<dbReference type="AlphaFoldDB" id="A0A0N5AZR7"/>
<feature type="transmembrane region" description="Helical" evidence="1">
    <location>
        <begin position="126"/>
        <end position="147"/>
    </location>
</feature>
<organism evidence="2 3">
    <name type="scientific">Syphacia muris</name>
    <dbReference type="NCBI Taxonomy" id="451379"/>
    <lineage>
        <taxon>Eukaryota</taxon>
        <taxon>Metazoa</taxon>
        <taxon>Ecdysozoa</taxon>
        <taxon>Nematoda</taxon>
        <taxon>Chromadorea</taxon>
        <taxon>Rhabditida</taxon>
        <taxon>Spirurina</taxon>
        <taxon>Oxyuridomorpha</taxon>
        <taxon>Oxyuroidea</taxon>
        <taxon>Oxyuridae</taxon>
        <taxon>Syphacia</taxon>
    </lineage>
</organism>
<protein>
    <submittedName>
        <fullName evidence="3">Uncharacterized protein</fullName>
    </submittedName>
</protein>